<dbReference type="Gene3D" id="3.60.150.10">
    <property type="entry name" value="Chorismate synthase AroC"/>
    <property type="match status" value="1"/>
</dbReference>
<feature type="compositionally biased region" description="Polar residues" evidence="9">
    <location>
        <begin position="66"/>
        <end position="79"/>
    </location>
</feature>
<evidence type="ECO:0000256" key="4">
    <source>
        <dbReference type="ARBA" id="ARBA00022605"/>
    </source>
</evidence>
<protein>
    <recommendedName>
        <fullName evidence="3 7">Chorismate synthase</fullName>
        <shortName evidence="7">CS</shortName>
        <ecNumber evidence="3 7">4.2.3.5</ecNumber>
    </recommendedName>
    <alternativeName>
        <fullName evidence="7">5-enolpyruvylshikimate-3-phosphate phospholyase</fullName>
    </alternativeName>
</protein>
<evidence type="ECO:0000256" key="5">
    <source>
        <dbReference type="ARBA" id="ARBA00023141"/>
    </source>
</evidence>
<keyword evidence="7" id="KW-0285">Flavoprotein</keyword>
<accession>A0AAV3T325</accession>
<evidence type="ECO:0000256" key="9">
    <source>
        <dbReference type="SAM" id="MobiDB-lite"/>
    </source>
</evidence>
<comment type="cofactor">
    <cofactor evidence="7 8">
        <name>FMNH2</name>
        <dbReference type="ChEBI" id="CHEBI:57618"/>
    </cofactor>
    <text evidence="7 8">Reduced FMN (FMNH(2)).</text>
</comment>
<organism evidence="10 11">
    <name type="scientific">Salarchaeum japonicum</name>
    <dbReference type="NCBI Taxonomy" id="555573"/>
    <lineage>
        <taxon>Archaea</taxon>
        <taxon>Methanobacteriati</taxon>
        <taxon>Methanobacteriota</taxon>
        <taxon>Stenosarchaea group</taxon>
        <taxon>Halobacteria</taxon>
        <taxon>Halobacteriales</taxon>
        <taxon>Halobacteriaceae</taxon>
    </lineage>
</organism>
<dbReference type="AlphaFoldDB" id="A0AAV3T325"/>
<keyword evidence="7" id="KW-0274">FAD</keyword>
<dbReference type="EC" id="4.2.3.5" evidence="3 7"/>
<dbReference type="PROSITE" id="PS51257">
    <property type="entry name" value="PROKAR_LIPOPROTEIN"/>
    <property type="match status" value="1"/>
</dbReference>
<evidence type="ECO:0000313" key="11">
    <source>
        <dbReference type="Proteomes" id="UP001500194"/>
    </source>
</evidence>
<evidence type="ECO:0000256" key="3">
    <source>
        <dbReference type="ARBA" id="ARBA00013036"/>
    </source>
</evidence>
<feature type="binding site" evidence="7">
    <location>
        <position position="48"/>
    </location>
    <ligand>
        <name>NADP(+)</name>
        <dbReference type="ChEBI" id="CHEBI:58349"/>
    </ligand>
</feature>
<proteinExistence type="inferred from homology"/>
<comment type="catalytic activity">
    <reaction evidence="7 8">
        <text>5-O-(1-carboxyvinyl)-3-phosphoshikimate = chorismate + phosphate</text>
        <dbReference type="Rhea" id="RHEA:21020"/>
        <dbReference type="ChEBI" id="CHEBI:29748"/>
        <dbReference type="ChEBI" id="CHEBI:43474"/>
        <dbReference type="ChEBI" id="CHEBI:57701"/>
        <dbReference type="EC" id="4.2.3.5"/>
    </reaction>
</comment>
<dbReference type="PIRSF" id="PIRSF001456">
    <property type="entry name" value="Chorismate_synth"/>
    <property type="match status" value="1"/>
</dbReference>
<comment type="similarity">
    <text evidence="2 7 8">Belongs to the chorismate synthase family.</text>
</comment>
<dbReference type="Proteomes" id="UP001500194">
    <property type="component" value="Unassembled WGS sequence"/>
</dbReference>
<keyword evidence="11" id="KW-1185">Reference proteome</keyword>
<keyword evidence="7" id="KW-0521">NADP</keyword>
<dbReference type="PROSITE" id="PS00789">
    <property type="entry name" value="CHORISMATE_SYNTHASE_3"/>
    <property type="match status" value="1"/>
</dbReference>
<evidence type="ECO:0000313" key="10">
    <source>
        <dbReference type="EMBL" id="GAA0655012.1"/>
    </source>
</evidence>
<sequence>MNGNRFGRLFQVTTYGESHGPGMGVTVSGCPAGLELTEEDVQRELDRRKPGQSMITTSRGEPDEVSIQSGLQDGYTTGTPIGMTIENKDARSGKYEPFITAPRPSHGDFTYSAKFGTRNWGGGGRSSARETVNWVAAGAIADKILESEGVQVKAHVNQIGDVEAPEVSFAEMLEHTEENDVRCAHPETAERMQERIEEYQEAGDSIGGSIYFEVQGVPRGLGAPRFDSVSARLGQALMAVPAATAFEFGLGRDAREYTGSERNDEWAFDSNDEPVPVENDHGGIQGGITTGEPIYGELTLHAPTSIPKPQETVDWETGEEKTEQVIGRHDPVLPPRGVPVVESMLSLTIVDFMLLAGRINPDRLDGQPGEYDTDYHPSSPRSE</sequence>
<feature type="region of interest" description="Disordered" evidence="9">
    <location>
        <begin position="360"/>
        <end position="383"/>
    </location>
</feature>
<dbReference type="PANTHER" id="PTHR21085:SF0">
    <property type="entry name" value="CHORISMATE SYNTHASE"/>
    <property type="match status" value="1"/>
</dbReference>
<dbReference type="PROSITE" id="PS00788">
    <property type="entry name" value="CHORISMATE_SYNTHASE_2"/>
    <property type="match status" value="1"/>
</dbReference>
<keyword evidence="7" id="KW-0288">FMN</keyword>
<dbReference type="NCBIfam" id="NF003793">
    <property type="entry name" value="PRK05382.1"/>
    <property type="match status" value="1"/>
</dbReference>
<dbReference type="GO" id="GO:0009073">
    <property type="term" value="P:aromatic amino acid family biosynthetic process"/>
    <property type="evidence" value="ECO:0007669"/>
    <property type="project" value="UniProtKB-KW"/>
</dbReference>
<comment type="caution">
    <text evidence="10">The sequence shown here is derived from an EMBL/GenBank/DDBJ whole genome shotgun (WGS) entry which is preliminary data.</text>
</comment>
<keyword evidence="5 7" id="KW-0057">Aromatic amino acid biosynthesis</keyword>
<dbReference type="RefSeq" id="WP_227260291.1">
    <property type="nucleotide sequence ID" value="NZ_BAAADU010000002.1"/>
</dbReference>
<evidence type="ECO:0000256" key="8">
    <source>
        <dbReference type="RuleBase" id="RU000605"/>
    </source>
</evidence>
<comment type="caution">
    <text evidence="7">Lacks conserved residue(s) required for the propagation of feature annotation.</text>
</comment>
<dbReference type="EMBL" id="BAAADU010000002">
    <property type="protein sequence ID" value="GAA0655012.1"/>
    <property type="molecule type" value="Genomic_DNA"/>
</dbReference>
<dbReference type="GO" id="GO:0008652">
    <property type="term" value="P:amino acid biosynthetic process"/>
    <property type="evidence" value="ECO:0007669"/>
    <property type="project" value="UniProtKB-KW"/>
</dbReference>
<dbReference type="GO" id="GO:0010181">
    <property type="term" value="F:FMN binding"/>
    <property type="evidence" value="ECO:0007669"/>
    <property type="project" value="TreeGrafter"/>
</dbReference>
<feature type="region of interest" description="Disordered" evidence="9">
    <location>
        <begin position="43"/>
        <end position="79"/>
    </location>
</feature>
<evidence type="ECO:0000256" key="6">
    <source>
        <dbReference type="ARBA" id="ARBA00023239"/>
    </source>
</evidence>
<dbReference type="HAMAP" id="MF_00300">
    <property type="entry name" value="Chorismate_synth"/>
    <property type="match status" value="1"/>
</dbReference>
<dbReference type="Pfam" id="PF01264">
    <property type="entry name" value="Chorismate_synt"/>
    <property type="match status" value="1"/>
</dbReference>
<dbReference type="InterPro" id="IPR035904">
    <property type="entry name" value="Chorismate_synth_AroC_sf"/>
</dbReference>
<feature type="binding site" evidence="7">
    <location>
        <begin position="125"/>
        <end position="127"/>
    </location>
    <ligand>
        <name>FMN</name>
        <dbReference type="ChEBI" id="CHEBI:58210"/>
    </ligand>
</feature>
<keyword evidence="6 7" id="KW-0456">Lyase</keyword>
<dbReference type="InterPro" id="IPR020541">
    <property type="entry name" value="Chorismate_synthase_CS"/>
</dbReference>
<dbReference type="CDD" id="cd07304">
    <property type="entry name" value="Chorismate_synthase"/>
    <property type="match status" value="1"/>
</dbReference>
<keyword evidence="4 7" id="KW-0028">Amino-acid biosynthesis</keyword>
<dbReference type="SUPFAM" id="SSF103263">
    <property type="entry name" value="Chorismate synthase, AroC"/>
    <property type="match status" value="1"/>
</dbReference>
<comment type="function">
    <text evidence="7">Catalyzes the anti-1,4-elimination of the C-3 phosphate and the C-6 proR hydrogen from 5-enolpyruvylshikimate-3-phosphate (EPSP) to yield chorismate, which is the branch point compound that serves as the starting substrate for the three terminal pathways of aromatic amino acid biosynthesis. This reaction introduces a second double bond into the aromatic ring system.</text>
</comment>
<gene>
    <name evidence="7 10" type="primary">aroC</name>
    <name evidence="10" type="ORF">GCM10009019_18370</name>
</gene>
<reference evidence="10 11" key="1">
    <citation type="journal article" date="2019" name="Int. J. Syst. Evol. Microbiol.">
        <title>The Global Catalogue of Microorganisms (GCM) 10K type strain sequencing project: providing services to taxonomists for standard genome sequencing and annotation.</title>
        <authorList>
            <consortium name="The Broad Institute Genomics Platform"/>
            <consortium name="The Broad Institute Genome Sequencing Center for Infectious Disease"/>
            <person name="Wu L."/>
            <person name="Ma J."/>
        </authorList>
    </citation>
    <scope>NUCLEOTIDE SEQUENCE [LARGE SCALE GENOMIC DNA]</scope>
    <source>
        <strain evidence="10 11">JCM 16327</strain>
    </source>
</reference>
<dbReference type="PROSITE" id="PS00787">
    <property type="entry name" value="CHORISMATE_SYNTHASE_1"/>
    <property type="match status" value="1"/>
</dbReference>
<evidence type="ECO:0000256" key="7">
    <source>
        <dbReference type="HAMAP-Rule" id="MF_00300"/>
    </source>
</evidence>
<dbReference type="GO" id="GO:0009423">
    <property type="term" value="P:chorismate biosynthetic process"/>
    <property type="evidence" value="ECO:0007669"/>
    <property type="project" value="UniProtKB-UniRule"/>
</dbReference>
<dbReference type="GO" id="GO:0004107">
    <property type="term" value="F:chorismate synthase activity"/>
    <property type="evidence" value="ECO:0007669"/>
    <property type="project" value="UniProtKB-UniRule"/>
</dbReference>
<feature type="binding site" evidence="7">
    <location>
        <position position="328"/>
    </location>
    <ligand>
        <name>FMN</name>
        <dbReference type="ChEBI" id="CHEBI:58210"/>
    </ligand>
</feature>
<comment type="pathway">
    <text evidence="1 7 8">Metabolic intermediate biosynthesis; chorismate biosynthesis; chorismate from D-erythrose 4-phosphate and phosphoenolpyruvate: step 7/7.</text>
</comment>
<dbReference type="NCBIfam" id="TIGR00033">
    <property type="entry name" value="aroC"/>
    <property type="match status" value="1"/>
</dbReference>
<evidence type="ECO:0000256" key="1">
    <source>
        <dbReference type="ARBA" id="ARBA00005044"/>
    </source>
</evidence>
<dbReference type="PANTHER" id="PTHR21085">
    <property type="entry name" value="CHORISMATE SYNTHASE"/>
    <property type="match status" value="1"/>
</dbReference>
<feature type="binding site" evidence="7">
    <location>
        <position position="286"/>
    </location>
    <ligand>
        <name>FMN</name>
        <dbReference type="ChEBI" id="CHEBI:58210"/>
    </ligand>
</feature>
<name>A0AAV3T325_9EURY</name>
<dbReference type="GO" id="GO:0005829">
    <property type="term" value="C:cytosol"/>
    <property type="evidence" value="ECO:0007669"/>
    <property type="project" value="TreeGrafter"/>
</dbReference>
<dbReference type="InterPro" id="IPR000453">
    <property type="entry name" value="Chorismate_synth"/>
</dbReference>
<evidence type="ECO:0000256" key="2">
    <source>
        <dbReference type="ARBA" id="ARBA00008014"/>
    </source>
</evidence>
<feature type="binding site" evidence="7">
    <location>
        <begin position="301"/>
        <end position="305"/>
    </location>
    <ligand>
        <name>FMN</name>
        <dbReference type="ChEBI" id="CHEBI:58210"/>
    </ligand>
</feature>
<dbReference type="GeneID" id="68573485"/>